<dbReference type="RefSeq" id="WP_184585937.1">
    <property type="nucleotide sequence ID" value="NZ_JACHLI010000001.1"/>
</dbReference>
<evidence type="ECO:0000313" key="1">
    <source>
        <dbReference type="EMBL" id="MBB4861687.1"/>
    </source>
</evidence>
<comment type="caution">
    <text evidence="1">The sequence shown here is derived from an EMBL/GenBank/DDBJ whole genome shotgun (WGS) entry which is preliminary data.</text>
</comment>
<evidence type="ECO:0000313" key="2">
    <source>
        <dbReference type="Proteomes" id="UP000566995"/>
    </source>
</evidence>
<organism evidence="1 2">
    <name type="scientific">Pseudomonas nitroreducens</name>
    <dbReference type="NCBI Taxonomy" id="46680"/>
    <lineage>
        <taxon>Bacteria</taxon>
        <taxon>Pseudomonadati</taxon>
        <taxon>Pseudomonadota</taxon>
        <taxon>Gammaproteobacteria</taxon>
        <taxon>Pseudomonadales</taxon>
        <taxon>Pseudomonadaceae</taxon>
        <taxon>Pseudomonas</taxon>
    </lineage>
</organism>
<sequence>MTTDVVADHPAIARLQDYLHERYGRPLDDAELAKVKALIAQVPAKRRPDLAQPMFLFVTQANCPRLFDLCMAIFGIRVSSEVLLRPAVIGAFRDMVFDKYRTFSGSDVTDERFVSLLRSAARHHGASFESDCIWAALSVLEDVRWGGATLEGFQARLLGRLALLEKIISEKAFILPVIGDALILGLPKTLKPEQAPFACRLLWYVHDTLNFNEERCREKLMELRAVAGLEEVCEHLCPGGYEDFTRMIRNGLLPFEEEGFERILRKRPEEVLAYLLKPGIGDLRQIISDSLLRVVFSRDWLYFSHLGRPENMKVPGLLQKFCLLLAQDQFMRDRLGRIKEIGGRNLYDLSFSYAFLLGHRYLSELGLVEPLPKVLEMGSVDRLAQVYSQYDPTRALDEQRPQYLELIRSNLVPSCGRVYPKLAAAYGWPERDAIGLSEMVERVCIYWSTYRVFHGVNHTIGLDDPLFEQIFTPDGAPEAVKLVLSQAPQELIHEMCLNNKDLIIGAIDLQLLGPEYLNNASDPGCTALMMKVLEL</sequence>
<dbReference type="AlphaFoldDB" id="A0A7W7KF54"/>
<proteinExistence type="predicted"/>
<reference evidence="1 2" key="1">
    <citation type="submission" date="2020-08" db="EMBL/GenBank/DDBJ databases">
        <title>Functional genomics of gut bacteria from endangered species of beetles.</title>
        <authorList>
            <person name="Carlos-Shanley C."/>
        </authorList>
    </citation>
    <scope>NUCLEOTIDE SEQUENCE [LARGE SCALE GENOMIC DNA]</scope>
    <source>
        <strain evidence="1 2">S00179</strain>
    </source>
</reference>
<dbReference type="Proteomes" id="UP000566995">
    <property type="component" value="Unassembled WGS sequence"/>
</dbReference>
<dbReference type="EMBL" id="JACHLI010000001">
    <property type="protein sequence ID" value="MBB4861687.1"/>
    <property type="molecule type" value="Genomic_DNA"/>
</dbReference>
<gene>
    <name evidence="1" type="ORF">HNP46_000498</name>
</gene>
<protein>
    <submittedName>
        <fullName evidence="1">Uncharacterized protein</fullName>
    </submittedName>
</protein>
<name>A0A7W7KF54_PSENT</name>
<accession>A0A7W7KF54</accession>